<organism evidence="3 4">
    <name type="scientific">Pigmentiphaga litoralis</name>
    <dbReference type="NCBI Taxonomy" id="516702"/>
    <lineage>
        <taxon>Bacteria</taxon>
        <taxon>Pseudomonadati</taxon>
        <taxon>Pseudomonadota</taxon>
        <taxon>Betaproteobacteria</taxon>
        <taxon>Burkholderiales</taxon>
        <taxon>Alcaligenaceae</taxon>
        <taxon>Pigmentiphaga</taxon>
    </lineage>
</organism>
<dbReference type="Proteomes" id="UP000542125">
    <property type="component" value="Unassembled WGS sequence"/>
</dbReference>
<evidence type="ECO:0000256" key="2">
    <source>
        <dbReference type="SAM" id="SignalP"/>
    </source>
</evidence>
<feature type="signal peptide" evidence="2">
    <location>
        <begin position="1"/>
        <end position="25"/>
    </location>
</feature>
<evidence type="ECO:0000313" key="4">
    <source>
        <dbReference type="Proteomes" id="UP000542125"/>
    </source>
</evidence>
<sequence length="491" mass="52108">MKPISMLACALAAVACACASGAAQAQSRPTYVTSGSVKALYYTPDANPNPKVAFLIVHRTANYLSHIGCGELSKRGYAVFCMNTRYENNEFQIDWDRIALDVKVGVEYLRKQPGIEKVILFGHSGGGPTLSFYQAVAEKGIGFCQDARKIVPCNNDLANLPPADGLILADAHPGVPVILLRSLNGSVLRETPGTFDPALDLYSPANGYNPAGASTYSPDFQARYFAAQSRRMNALIADADRRTKDIAAGKGPYPDNDQFAIPHGGNPGAGPGGASQLHSLDPQIALRKTQRPQKLLRNDGSIDRQLVTTVSPVEPDTLASTMSFNRGTKQLSLRSFLSTQAVRSTNSLDGIDHCSSNNSTICAVGAISVPTLVMGMGGYLFIRDSEEEFDASAAKDKDLVFIEGATHGFTPCANCMNTGGAAAYSNSVKNLFDYVDGWASPRYRADTSPVVSGGGSLSLGALAVMLGLAAMAAVARWRGLASRLSGPRRRS</sequence>
<feature type="chain" id="PRO_5031482994" description="Alpha/beta hydrolase family protein" evidence="2">
    <location>
        <begin position="26"/>
        <end position="491"/>
    </location>
</feature>
<feature type="transmembrane region" description="Helical" evidence="1">
    <location>
        <begin position="457"/>
        <end position="475"/>
    </location>
</feature>
<dbReference type="RefSeq" id="WP_179586699.1">
    <property type="nucleotide sequence ID" value="NZ_JACBYR010000001.1"/>
</dbReference>
<name>A0A7Y9LKS4_9BURK</name>
<reference evidence="3 4" key="1">
    <citation type="submission" date="2020-07" db="EMBL/GenBank/DDBJ databases">
        <title>Genomic Encyclopedia of Type Strains, Phase IV (KMG-V): Genome sequencing to study the core and pangenomes of soil and plant-associated prokaryotes.</title>
        <authorList>
            <person name="Whitman W."/>
        </authorList>
    </citation>
    <scope>NUCLEOTIDE SEQUENCE [LARGE SCALE GENOMIC DNA]</scope>
    <source>
        <strain evidence="3 4">SAS40</strain>
    </source>
</reference>
<dbReference type="AlphaFoldDB" id="A0A7Y9LKS4"/>
<protein>
    <recommendedName>
        <fullName evidence="5">Alpha/beta hydrolase family protein</fullName>
    </recommendedName>
</protein>
<dbReference type="EMBL" id="JACBYR010000001">
    <property type="protein sequence ID" value="NYE83219.1"/>
    <property type="molecule type" value="Genomic_DNA"/>
</dbReference>
<comment type="caution">
    <text evidence="3">The sequence shown here is derived from an EMBL/GenBank/DDBJ whole genome shotgun (WGS) entry which is preliminary data.</text>
</comment>
<evidence type="ECO:0008006" key="5">
    <source>
        <dbReference type="Google" id="ProtNLM"/>
    </source>
</evidence>
<proteinExistence type="predicted"/>
<dbReference type="PROSITE" id="PS51257">
    <property type="entry name" value="PROKAR_LIPOPROTEIN"/>
    <property type="match status" value="1"/>
</dbReference>
<gene>
    <name evidence="3" type="ORF">FHW18_002490</name>
</gene>
<keyword evidence="4" id="KW-1185">Reference proteome</keyword>
<keyword evidence="1" id="KW-0812">Transmembrane</keyword>
<keyword evidence="2" id="KW-0732">Signal</keyword>
<keyword evidence="1" id="KW-1133">Transmembrane helix</keyword>
<evidence type="ECO:0000313" key="3">
    <source>
        <dbReference type="EMBL" id="NYE83219.1"/>
    </source>
</evidence>
<dbReference type="Gene3D" id="3.40.50.1820">
    <property type="entry name" value="alpha/beta hydrolase"/>
    <property type="match status" value="1"/>
</dbReference>
<evidence type="ECO:0000256" key="1">
    <source>
        <dbReference type="SAM" id="Phobius"/>
    </source>
</evidence>
<dbReference type="InterPro" id="IPR029058">
    <property type="entry name" value="AB_hydrolase_fold"/>
</dbReference>
<dbReference type="SUPFAM" id="SSF53474">
    <property type="entry name" value="alpha/beta-Hydrolases"/>
    <property type="match status" value="1"/>
</dbReference>
<keyword evidence="1" id="KW-0472">Membrane</keyword>
<accession>A0A7Y9LKS4</accession>